<name>A0ABR1P1Y7_DIAER</name>
<dbReference type="CDD" id="cd18621">
    <property type="entry name" value="GH32_XdINV-like"/>
    <property type="match status" value="1"/>
</dbReference>
<dbReference type="SMART" id="SM00640">
    <property type="entry name" value="Glyco_32"/>
    <property type="match status" value="1"/>
</dbReference>
<gene>
    <name evidence="8" type="primary">MgSUC1</name>
    <name evidence="8" type="ORF">SLS63_008657</name>
</gene>
<comment type="caution">
    <text evidence="8">The sequence shown here is derived from an EMBL/GenBank/DDBJ whole genome shotgun (WGS) entry which is preliminary data.</text>
</comment>
<dbReference type="SUPFAM" id="SSF75005">
    <property type="entry name" value="Arabinanase/levansucrase/invertase"/>
    <property type="match status" value="1"/>
</dbReference>
<protein>
    <submittedName>
        <fullName evidence="8">Beta-Fructufuranosidase</fullName>
    </submittedName>
</protein>
<dbReference type="Proteomes" id="UP001430848">
    <property type="component" value="Unassembled WGS sequence"/>
</dbReference>
<evidence type="ECO:0000259" key="6">
    <source>
        <dbReference type="Pfam" id="PF00251"/>
    </source>
</evidence>
<feature type="domain" description="Glycosyl hydrolase family 32 N-terminal" evidence="6">
    <location>
        <begin position="33"/>
        <end position="192"/>
    </location>
</feature>
<reference evidence="8 9" key="1">
    <citation type="submission" date="2024-02" db="EMBL/GenBank/DDBJ databases">
        <title>De novo assembly and annotation of 12 fungi associated with fruit tree decline syndrome in Ontario, Canada.</title>
        <authorList>
            <person name="Sulman M."/>
            <person name="Ellouze W."/>
            <person name="Ilyukhin E."/>
        </authorList>
    </citation>
    <scope>NUCLEOTIDE SEQUENCE [LARGE SCALE GENOMIC DNA]</scope>
    <source>
        <strain evidence="8 9">M169</strain>
    </source>
</reference>
<evidence type="ECO:0000256" key="1">
    <source>
        <dbReference type="ARBA" id="ARBA00009902"/>
    </source>
</evidence>
<dbReference type="InterPro" id="IPR013320">
    <property type="entry name" value="ConA-like_dom_sf"/>
</dbReference>
<evidence type="ECO:0000313" key="8">
    <source>
        <dbReference type="EMBL" id="KAK7724400.1"/>
    </source>
</evidence>
<accession>A0ABR1P1Y7</accession>
<dbReference type="InterPro" id="IPR001362">
    <property type="entry name" value="Glyco_hydro_32"/>
</dbReference>
<dbReference type="Gene3D" id="2.60.120.560">
    <property type="entry name" value="Exo-inulinase, domain 1"/>
    <property type="match status" value="1"/>
</dbReference>
<dbReference type="InterPro" id="IPR013189">
    <property type="entry name" value="Glyco_hydro_32_C"/>
</dbReference>
<keyword evidence="3 4" id="KW-0326">Glycosidase</keyword>
<sequence length="625" mass="68243">MGSVTPPEQREPRLVDGTRLSPKDYKRWRPSYHLIAPRGWMNDPCAPGYIPSTNTYHVGFQWNPNGAEWGDIVWGKAFSSDLVSWEVPEAPSLKRDAPYDSEGVFTGCWRPTGLDGKHKGGVDGKGEVSFIYTSVSRLPIHYTKEYHRGCETLSLATSKDGGHTWTKHAANPILPGPPEDIAITGWRDPYVATWPAVRELVARRKPQQNGADATEEQEPLFGIISGGIRSKTPATFLYKVDPADLTKWTYISPLTTPGLNFAPSRWTGDLGVNWEVTNFVSLSSADKKHSQDFLIFGAEGCQPPHGGAGVVPGTKRCPRAQLWIGIDPAEGDSEHGALTEFSYGGAFDHGLYYAANGFFDPVTQQQVVIGWVTEDDIPVEMQANQGWSGCLSLPRVVSLAEIDNVVRATRSDLKSITNVKATPVPGQDGLSTVQTLGIAPDARLQRLRNGATRRTAQPGVLNSKTQTTPNFVALETAQWEARASFSSVSSSERAGLAIHHAGTSQATRLYFTPADETFVIERPDIYAPPSYKGDRQDTKLQAETAPFTLFTTRDVRTGAEAEERLVVNIFYDGSVLEVFVNNRAVITTRVYLEDARSTGLEFFADGAGVVLEEAVVWDGLSAAAA</sequence>
<feature type="domain" description="Glycosyl hydrolase family 32 C-terminal" evidence="7">
    <location>
        <begin position="444"/>
        <end position="618"/>
    </location>
</feature>
<organism evidence="8 9">
    <name type="scientific">Diaporthe eres</name>
    <name type="common">Phomopsis oblonga</name>
    <dbReference type="NCBI Taxonomy" id="83184"/>
    <lineage>
        <taxon>Eukaryota</taxon>
        <taxon>Fungi</taxon>
        <taxon>Dikarya</taxon>
        <taxon>Ascomycota</taxon>
        <taxon>Pezizomycotina</taxon>
        <taxon>Sordariomycetes</taxon>
        <taxon>Sordariomycetidae</taxon>
        <taxon>Diaporthales</taxon>
        <taxon>Diaporthaceae</taxon>
        <taxon>Diaporthe</taxon>
        <taxon>Diaporthe eres species complex</taxon>
    </lineage>
</organism>
<dbReference type="PANTHER" id="PTHR42800">
    <property type="entry name" value="EXOINULINASE INUD (AFU_ORTHOLOGUE AFUA_5G00480)"/>
    <property type="match status" value="1"/>
</dbReference>
<evidence type="ECO:0000256" key="4">
    <source>
        <dbReference type="RuleBase" id="RU362110"/>
    </source>
</evidence>
<dbReference type="EMBL" id="JAKNSF020000057">
    <property type="protein sequence ID" value="KAK7724400.1"/>
    <property type="molecule type" value="Genomic_DNA"/>
</dbReference>
<evidence type="ECO:0000256" key="2">
    <source>
        <dbReference type="ARBA" id="ARBA00022801"/>
    </source>
</evidence>
<keyword evidence="9" id="KW-1185">Reference proteome</keyword>
<dbReference type="PANTHER" id="PTHR42800:SF3">
    <property type="entry name" value="GLYCOSYL HYDROLASE FAMILY 32 N-TERMINAL DOMAIN-CONTAINING PROTEIN"/>
    <property type="match status" value="1"/>
</dbReference>
<keyword evidence="2 4" id="KW-0378">Hydrolase</keyword>
<dbReference type="Gene3D" id="2.115.10.20">
    <property type="entry name" value="Glycosyl hydrolase domain, family 43"/>
    <property type="match status" value="1"/>
</dbReference>
<comment type="similarity">
    <text evidence="1 4">Belongs to the glycosyl hydrolase 32 family.</text>
</comment>
<feature type="compositionally biased region" description="Basic and acidic residues" evidence="5">
    <location>
        <begin position="8"/>
        <end position="22"/>
    </location>
</feature>
<evidence type="ECO:0000256" key="3">
    <source>
        <dbReference type="ARBA" id="ARBA00023295"/>
    </source>
</evidence>
<proteinExistence type="inferred from homology"/>
<feature type="domain" description="Glycosyl hydrolase family 32 N-terminal" evidence="6">
    <location>
        <begin position="228"/>
        <end position="401"/>
    </location>
</feature>
<dbReference type="InterPro" id="IPR013148">
    <property type="entry name" value="Glyco_hydro_32_N"/>
</dbReference>
<dbReference type="Pfam" id="PF00251">
    <property type="entry name" value="Glyco_hydro_32N"/>
    <property type="match status" value="2"/>
</dbReference>
<dbReference type="Pfam" id="PF08244">
    <property type="entry name" value="Glyco_hydro_32C"/>
    <property type="match status" value="1"/>
</dbReference>
<dbReference type="SUPFAM" id="SSF49899">
    <property type="entry name" value="Concanavalin A-like lectins/glucanases"/>
    <property type="match status" value="1"/>
</dbReference>
<evidence type="ECO:0000256" key="5">
    <source>
        <dbReference type="SAM" id="MobiDB-lite"/>
    </source>
</evidence>
<evidence type="ECO:0000259" key="7">
    <source>
        <dbReference type="Pfam" id="PF08244"/>
    </source>
</evidence>
<feature type="region of interest" description="Disordered" evidence="5">
    <location>
        <begin position="1"/>
        <end position="22"/>
    </location>
</feature>
<evidence type="ECO:0000313" key="9">
    <source>
        <dbReference type="Proteomes" id="UP001430848"/>
    </source>
</evidence>
<dbReference type="InterPro" id="IPR023296">
    <property type="entry name" value="Glyco_hydro_beta-prop_sf"/>
</dbReference>